<accession>A0ABN9TZR9</accession>
<sequence>EQIRASLWRGEGTLYDIELEPGKLQELLAEVCPVALEILHVRVDELYIQIPWSQLGTQSVVVGAKNVDVGFNLHCEDEDEWRDYIGPMLRKLRHASQETLAAAPSSLGDPAGTFNQLQKRLLHSLQIQVGHIHVSVTSRHRRHFTAHGHGAPAREDEEPPGDMIDGPPEEAISLEFE</sequence>
<dbReference type="Proteomes" id="UP001189429">
    <property type="component" value="Unassembled WGS sequence"/>
</dbReference>
<evidence type="ECO:0008006" key="4">
    <source>
        <dbReference type="Google" id="ProtNLM"/>
    </source>
</evidence>
<dbReference type="EMBL" id="CAUYUJ010015276">
    <property type="protein sequence ID" value="CAK0851855.1"/>
    <property type="molecule type" value="Genomic_DNA"/>
</dbReference>
<proteinExistence type="predicted"/>
<keyword evidence="3" id="KW-1185">Reference proteome</keyword>
<organism evidence="2 3">
    <name type="scientific">Prorocentrum cordatum</name>
    <dbReference type="NCBI Taxonomy" id="2364126"/>
    <lineage>
        <taxon>Eukaryota</taxon>
        <taxon>Sar</taxon>
        <taxon>Alveolata</taxon>
        <taxon>Dinophyceae</taxon>
        <taxon>Prorocentrales</taxon>
        <taxon>Prorocentraceae</taxon>
        <taxon>Prorocentrum</taxon>
    </lineage>
</organism>
<gene>
    <name evidence="2" type="ORF">PCOR1329_LOCUS43883</name>
</gene>
<reference evidence="2" key="1">
    <citation type="submission" date="2023-10" db="EMBL/GenBank/DDBJ databases">
        <authorList>
            <person name="Chen Y."/>
            <person name="Shah S."/>
            <person name="Dougan E. K."/>
            <person name="Thang M."/>
            <person name="Chan C."/>
        </authorList>
    </citation>
    <scope>NUCLEOTIDE SEQUENCE [LARGE SCALE GENOMIC DNA]</scope>
</reference>
<feature type="non-terminal residue" evidence="2">
    <location>
        <position position="1"/>
    </location>
</feature>
<name>A0ABN9TZR9_9DINO</name>
<feature type="non-terminal residue" evidence="2">
    <location>
        <position position="177"/>
    </location>
</feature>
<comment type="caution">
    <text evidence="2">The sequence shown here is derived from an EMBL/GenBank/DDBJ whole genome shotgun (WGS) entry which is preliminary data.</text>
</comment>
<feature type="region of interest" description="Disordered" evidence="1">
    <location>
        <begin position="140"/>
        <end position="177"/>
    </location>
</feature>
<evidence type="ECO:0000313" key="2">
    <source>
        <dbReference type="EMBL" id="CAK0851855.1"/>
    </source>
</evidence>
<evidence type="ECO:0000256" key="1">
    <source>
        <dbReference type="SAM" id="MobiDB-lite"/>
    </source>
</evidence>
<protein>
    <recommendedName>
        <fullName evidence="4">Chorein N-terminal domain-containing protein</fullName>
    </recommendedName>
</protein>
<evidence type="ECO:0000313" key="3">
    <source>
        <dbReference type="Proteomes" id="UP001189429"/>
    </source>
</evidence>